<dbReference type="GO" id="GO:0030246">
    <property type="term" value="F:carbohydrate binding"/>
    <property type="evidence" value="ECO:0007669"/>
    <property type="project" value="InterPro"/>
</dbReference>
<evidence type="ECO:0000256" key="1">
    <source>
        <dbReference type="ARBA" id="ARBA00004442"/>
    </source>
</evidence>
<dbReference type="Pfam" id="PF13620">
    <property type="entry name" value="CarboxypepD_reg"/>
    <property type="match status" value="1"/>
</dbReference>
<accession>A0A327QEL6</accession>
<name>A0A327QEL6_9BACT</name>
<dbReference type="EMBL" id="QLLL01000006">
    <property type="protein sequence ID" value="RAJ02224.1"/>
    <property type="molecule type" value="Genomic_DNA"/>
</dbReference>
<dbReference type="InterPro" id="IPR013784">
    <property type="entry name" value="Carb-bd-like_fold"/>
</dbReference>
<evidence type="ECO:0000259" key="6">
    <source>
        <dbReference type="Pfam" id="PF14905"/>
    </source>
</evidence>
<organism evidence="7 8">
    <name type="scientific">Chitinophaga skermanii</name>
    <dbReference type="NCBI Taxonomy" id="331697"/>
    <lineage>
        <taxon>Bacteria</taxon>
        <taxon>Pseudomonadati</taxon>
        <taxon>Bacteroidota</taxon>
        <taxon>Chitinophagia</taxon>
        <taxon>Chitinophagales</taxon>
        <taxon>Chitinophagaceae</taxon>
        <taxon>Chitinophaga</taxon>
    </lineage>
</organism>
<keyword evidence="8" id="KW-1185">Reference proteome</keyword>
<dbReference type="PANTHER" id="PTHR40980">
    <property type="entry name" value="PLUG DOMAIN-CONTAINING PROTEIN"/>
    <property type="match status" value="1"/>
</dbReference>
<evidence type="ECO:0000256" key="2">
    <source>
        <dbReference type="ARBA" id="ARBA00023136"/>
    </source>
</evidence>
<dbReference type="Proteomes" id="UP000249547">
    <property type="component" value="Unassembled WGS sequence"/>
</dbReference>
<dbReference type="InterPro" id="IPR013783">
    <property type="entry name" value="Ig-like_fold"/>
</dbReference>
<feature type="signal peptide" evidence="4">
    <location>
        <begin position="1"/>
        <end position="23"/>
    </location>
</feature>
<evidence type="ECO:0000256" key="3">
    <source>
        <dbReference type="ARBA" id="ARBA00023237"/>
    </source>
</evidence>
<feature type="domain" description="Outer membrane protein beta-barrel" evidence="6">
    <location>
        <begin position="383"/>
        <end position="795"/>
    </location>
</feature>
<dbReference type="AlphaFoldDB" id="A0A327QEL6"/>
<dbReference type="InterPro" id="IPR012910">
    <property type="entry name" value="Plug_dom"/>
</dbReference>
<proteinExistence type="predicted"/>
<keyword evidence="4" id="KW-0732">Signal</keyword>
<protein>
    <submittedName>
        <fullName evidence="7">Outer membrane receptor protein involved in Fe transport</fullName>
    </submittedName>
</protein>
<evidence type="ECO:0000313" key="7">
    <source>
        <dbReference type="EMBL" id="RAJ02224.1"/>
    </source>
</evidence>
<evidence type="ECO:0000259" key="5">
    <source>
        <dbReference type="Pfam" id="PF07715"/>
    </source>
</evidence>
<dbReference type="Pfam" id="PF07715">
    <property type="entry name" value="Plug"/>
    <property type="match status" value="1"/>
</dbReference>
<comment type="caution">
    <text evidence="7">The sequence shown here is derived from an EMBL/GenBank/DDBJ whole genome shotgun (WGS) entry which is preliminary data.</text>
</comment>
<keyword evidence="2" id="KW-0472">Membrane</keyword>
<dbReference type="PANTHER" id="PTHR40980:SF4">
    <property type="entry name" value="TONB-DEPENDENT RECEPTOR-LIKE BETA-BARREL DOMAIN-CONTAINING PROTEIN"/>
    <property type="match status" value="1"/>
</dbReference>
<dbReference type="InterPro" id="IPR037066">
    <property type="entry name" value="Plug_dom_sf"/>
</dbReference>
<dbReference type="GO" id="GO:0009279">
    <property type="term" value="C:cell outer membrane"/>
    <property type="evidence" value="ECO:0007669"/>
    <property type="project" value="UniProtKB-SubCell"/>
</dbReference>
<dbReference type="Gene3D" id="2.40.170.20">
    <property type="entry name" value="TonB-dependent receptor, beta-barrel domain"/>
    <property type="match status" value="1"/>
</dbReference>
<feature type="chain" id="PRO_5016364511" evidence="4">
    <location>
        <begin position="24"/>
        <end position="820"/>
    </location>
</feature>
<dbReference type="Gene3D" id="2.60.40.10">
    <property type="entry name" value="Immunoglobulins"/>
    <property type="match status" value="1"/>
</dbReference>
<dbReference type="Gene3D" id="2.170.130.10">
    <property type="entry name" value="TonB-dependent receptor, plug domain"/>
    <property type="match status" value="1"/>
</dbReference>
<keyword evidence="3" id="KW-0998">Cell outer membrane</keyword>
<reference evidence="7 8" key="1">
    <citation type="submission" date="2018-06" db="EMBL/GenBank/DDBJ databases">
        <title>Genomic Encyclopedia of Archaeal and Bacterial Type Strains, Phase II (KMG-II): from individual species to whole genera.</title>
        <authorList>
            <person name="Goeker M."/>
        </authorList>
    </citation>
    <scope>NUCLEOTIDE SEQUENCE [LARGE SCALE GENOMIC DNA]</scope>
    <source>
        <strain evidence="7 8">DSM 23857</strain>
    </source>
</reference>
<gene>
    <name evidence="7" type="ORF">LX64_03233</name>
</gene>
<evidence type="ECO:0000256" key="4">
    <source>
        <dbReference type="SAM" id="SignalP"/>
    </source>
</evidence>
<dbReference type="SUPFAM" id="SSF56935">
    <property type="entry name" value="Porins"/>
    <property type="match status" value="1"/>
</dbReference>
<dbReference type="OrthoDB" id="905812at2"/>
<dbReference type="InterPro" id="IPR036942">
    <property type="entry name" value="Beta-barrel_TonB_sf"/>
</dbReference>
<sequence>MKTCIQALVIICLCIFTTVAAHAQQGKTKITGTIVNNEKKPVEFATVTLHTVKDSALVKGAVADINGYYEFDNIPPGKYFLAGTNMGMTKNYSPAFDLKGESKFAAPQIILQPSTKSLKEVNVVAQKPFIEQRADKTVVNVENSIVGAGSTAMEVLQKSPGVTVDKDDNVSLKGKAGVLIMIDGKITNMTQADLAQWLKSMPSSNVEQIELISNPSSKYDAAGTAGIINIKLKKNKNYGTNGSISLNGGAGDYGRINSSLSLNHRNAKFNVFGNLNYGQNGNYENLLVDRTTTVEKDLQFMNQQTFLSKHYEYYGAKVGADYFIDDNHIIGVIANGNLANWAGKGKGTTGIGANNRIDSTLRTITDNSANWDRYAFNVNYKGKLDTTGREINVDLDYARNMNKGTSFIFSKFERNNVLSPEDVVRNMTPSNIDIKTAKIDYIHPLRNNAKFELGFKTSFVKSDNNLRFDSLRKNVYMLDTTRSNTFLYEENINAAYLNYSKQFKKFGIQLGLRAEQTNITGTSRGTGKVNTPVVNDSSYVNLFPSVFVSYNASANHTWGVSYSRRLQRPSYDDLNPFETYLDQYTKVAGNPGLRPQYSNNFELSYTFKSMLSASLGYSHTKDVIMRIIEADVDQSSGDTLILKYRYQNVAERDNISLNLSAPVPITKWWNSFTTVSIYYNGFNTMVSNNLVKLSSTAVYAQMQHTFTLPKNYSIEVTGQYVSPQVADEGLFRMKAMGGVDIGARKTLWDKKATFSLTVSDIFRTNHFTGVFDNANRSVRLANKWESRTIRAAFVYRFGNNNVKEARNRSTGVESELNRAK</sequence>
<dbReference type="InterPro" id="IPR041700">
    <property type="entry name" value="OMP_b-brl_3"/>
</dbReference>
<dbReference type="RefSeq" id="WP_111598675.1">
    <property type="nucleotide sequence ID" value="NZ_QLLL01000006.1"/>
</dbReference>
<dbReference type="SUPFAM" id="SSF49452">
    <property type="entry name" value="Starch-binding domain-like"/>
    <property type="match status" value="1"/>
</dbReference>
<feature type="domain" description="TonB-dependent receptor plug" evidence="5">
    <location>
        <begin position="138"/>
        <end position="227"/>
    </location>
</feature>
<dbReference type="Pfam" id="PF14905">
    <property type="entry name" value="OMP_b-brl_3"/>
    <property type="match status" value="1"/>
</dbReference>
<comment type="subcellular location">
    <subcellularLocation>
        <location evidence="1">Cell outer membrane</location>
    </subcellularLocation>
</comment>
<keyword evidence="7" id="KW-0675">Receptor</keyword>
<evidence type="ECO:0000313" key="8">
    <source>
        <dbReference type="Proteomes" id="UP000249547"/>
    </source>
</evidence>